<gene>
    <name evidence="8" type="primary">chrA</name>
    <name evidence="8" type="ORF">MNKW57_23130</name>
</gene>
<feature type="transmembrane region" description="Helical" evidence="7">
    <location>
        <begin position="114"/>
        <end position="134"/>
    </location>
</feature>
<keyword evidence="3" id="KW-1003">Cell membrane</keyword>
<evidence type="ECO:0000313" key="9">
    <source>
        <dbReference type="Proteomes" id="UP001224392"/>
    </source>
</evidence>
<keyword evidence="5 7" id="KW-1133">Transmembrane helix</keyword>
<evidence type="ECO:0000313" key="8">
    <source>
        <dbReference type="EMBL" id="GMG87992.1"/>
    </source>
</evidence>
<evidence type="ECO:0000256" key="3">
    <source>
        <dbReference type="ARBA" id="ARBA00022475"/>
    </source>
</evidence>
<name>A0ABQ6M0Z2_9GAMM</name>
<keyword evidence="4 7" id="KW-0812">Transmembrane</keyword>
<evidence type="ECO:0000256" key="5">
    <source>
        <dbReference type="ARBA" id="ARBA00022989"/>
    </source>
</evidence>
<feature type="transmembrane region" description="Helical" evidence="7">
    <location>
        <begin position="229"/>
        <end position="248"/>
    </location>
</feature>
<dbReference type="PIRSF" id="PIRSF004810">
    <property type="entry name" value="ChrA"/>
    <property type="match status" value="1"/>
</dbReference>
<sequence>MVHNRERSWREVFIAFLKLGLTSFGGPIAHIGYFRTELVERRRWVDDTQFAQLLAVCQFLPGPASSQLGFSLGLSRAGWAGALAAFIAFTLPSVILLLLFAAALPQMPEAVQQLLVHALKLVALAVVAQAVLAMAKGLCPDWPRRLLAVAAAVFILWQDSAIAQLLAVLAGAVIGLAAFREAGRPSTVELGLPVSPRSGLLLIVLFFLLLFGLPLAAKQMGGLVAVGEAFYRAGALVFGGGHVVLPLLEQSVVAPGWLSQEDFLAGYGAAQAIPGPLFSVAAFYGALLDSGLGGLSGAITATLALFLPGFLLVAGVLPLWQKLSGNRYSAGAIAGINAAVVGVLAAALYNPVFTSAVTGIADLVIALVGFGLLQLKKSPLWVVAWCLLAVFGLASLSTP</sequence>
<dbReference type="InterPro" id="IPR014047">
    <property type="entry name" value="Chr_Tranpt_l_chain"/>
</dbReference>
<evidence type="ECO:0000256" key="6">
    <source>
        <dbReference type="ARBA" id="ARBA00023136"/>
    </source>
</evidence>
<dbReference type="NCBIfam" id="TIGR00937">
    <property type="entry name" value="2A51"/>
    <property type="match status" value="1"/>
</dbReference>
<feature type="transmembrane region" description="Helical" evidence="7">
    <location>
        <begin position="146"/>
        <end position="179"/>
    </location>
</feature>
<dbReference type="InterPro" id="IPR003370">
    <property type="entry name" value="Chromate_transpt"/>
</dbReference>
<feature type="transmembrane region" description="Helical" evidence="7">
    <location>
        <begin position="355"/>
        <end position="373"/>
    </location>
</feature>
<comment type="subcellular location">
    <subcellularLocation>
        <location evidence="1">Cell membrane</location>
        <topology evidence="1">Multi-pass membrane protein</topology>
    </subcellularLocation>
</comment>
<evidence type="ECO:0000256" key="1">
    <source>
        <dbReference type="ARBA" id="ARBA00004651"/>
    </source>
</evidence>
<proteinExistence type="inferred from homology"/>
<dbReference type="Proteomes" id="UP001224392">
    <property type="component" value="Unassembled WGS sequence"/>
</dbReference>
<keyword evidence="6 7" id="KW-0472">Membrane</keyword>
<dbReference type="PANTHER" id="PTHR33567:SF3">
    <property type="entry name" value="CHROMATE ION TRANSPORTER (EUROFUNG)"/>
    <property type="match status" value="1"/>
</dbReference>
<feature type="transmembrane region" description="Helical" evidence="7">
    <location>
        <begin position="332"/>
        <end position="349"/>
    </location>
</feature>
<feature type="transmembrane region" description="Helical" evidence="7">
    <location>
        <begin position="12"/>
        <end position="34"/>
    </location>
</feature>
<feature type="transmembrane region" description="Helical" evidence="7">
    <location>
        <begin position="199"/>
        <end position="217"/>
    </location>
</feature>
<protein>
    <submittedName>
        <fullName evidence="8">Chromate efflux transporter</fullName>
    </submittedName>
</protein>
<organism evidence="8 9">
    <name type="scientific">Biformimicrobium ophioploci</name>
    <dbReference type="NCBI Taxonomy" id="3036711"/>
    <lineage>
        <taxon>Bacteria</taxon>
        <taxon>Pseudomonadati</taxon>
        <taxon>Pseudomonadota</taxon>
        <taxon>Gammaproteobacteria</taxon>
        <taxon>Cellvibrionales</taxon>
        <taxon>Microbulbiferaceae</taxon>
        <taxon>Biformimicrobium</taxon>
    </lineage>
</organism>
<comment type="similarity">
    <text evidence="2">Belongs to the chromate ion transporter (CHR) (TC 2.A.51) family.</text>
</comment>
<comment type="caution">
    <text evidence="8">The sequence shown here is derived from an EMBL/GenBank/DDBJ whole genome shotgun (WGS) entry which is preliminary data.</text>
</comment>
<dbReference type="PANTHER" id="PTHR33567">
    <property type="entry name" value="CHROMATE ION TRANSPORTER (EUROFUNG)"/>
    <property type="match status" value="1"/>
</dbReference>
<keyword evidence="9" id="KW-1185">Reference proteome</keyword>
<dbReference type="RefSeq" id="WP_285764600.1">
    <property type="nucleotide sequence ID" value="NZ_BSYJ01000004.1"/>
</dbReference>
<feature type="transmembrane region" description="Helical" evidence="7">
    <location>
        <begin position="77"/>
        <end position="102"/>
    </location>
</feature>
<feature type="transmembrane region" description="Helical" evidence="7">
    <location>
        <begin position="380"/>
        <end position="398"/>
    </location>
</feature>
<evidence type="ECO:0000256" key="2">
    <source>
        <dbReference type="ARBA" id="ARBA00005262"/>
    </source>
</evidence>
<dbReference type="Pfam" id="PF02417">
    <property type="entry name" value="Chromate_transp"/>
    <property type="match status" value="2"/>
</dbReference>
<reference evidence="8 9" key="1">
    <citation type="submission" date="2023-04" db="EMBL/GenBank/DDBJ databases">
        <title>Marinobulbifer ophiurae gen. nov., sp. Nov., isolate from tissue of brittle star Ophioplocus japonicus.</title>
        <authorList>
            <person name="Kawano K."/>
            <person name="Sawayama S."/>
            <person name="Nakagawa S."/>
        </authorList>
    </citation>
    <scope>NUCLEOTIDE SEQUENCE [LARGE SCALE GENOMIC DNA]</scope>
    <source>
        <strain evidence="8 9">NKW57</strain>
    </source>
</reference>
<evidence type="ECO:0000256" key="4">
    <source>
        <dbReference type="ARBA" id="ARBA00022692"/>
    </source>
</evidence>
<accession>A0ABQ6M0Z2</accession>
<evidence type="ECO:0000256" key="7">
    <source>
        <dbReference type="SAM" id="Phobius"/>
    </source>
</evidence>
<feature type="transmembrane region" description="Helical" evidence="7">
    <location>
        <begin position="298"/>
        <end position="320"/>
    </location>
</feature>
<dbReference type="EMBL" id="BSYJ01000004">
    <property type="protein sequence ID" value="GMG87992.1"/>
    <property type="molecule type" value="Genomic_DNA"/>
</dbReference>